<evidence type="ECO:0000313" key="8">
    <source>
        <dbReference type="Proteomes" id="UP001497512"/>
    </source>
</evidence>
<feature type="domain" description="RING-type" evidence="6">
    <location>
        <begin position="379"/>
        <end position="414"/>
    </location>
</feature>
<dbReference type="InterPro" id="IPR013083">
    <property type="entry name" value="Znf_RING/FYVE/PHD"/>
</dbReference>
<evidence type="ECO:0000256" key="2">
    <source>
        <dbReference type="ARBA" id="ARBA00022771"/>
    </source>
</evidence>
<organism evidence="7 8">
    <name type="scientific">Sphagnum troendelagicum</name>
    <dbReference type="NCBI Taxonomy" id="128251"/>
    <lineage>
        <taxon>Eukaryota</taxon>
        <taxon>Viridiplantae</taxon>
        <taxon>Streptophyta</taxon>
        <taxon>Embryophyta</taxon>
        <taxon>Bryophyta</taxon>
        <taxon>Sphagnophytina</taxon>
        <taxon>Sphagnopsida</taxon>
        <taxon>Sphagnales</taxon>
        <taxon>Sphagnaceae</taxon>
        <taxon>Sphagnum</taxon>
    </lineage>
</organism>
<dbReference type="Pfam" id="PF13920">
    <property type="entry name" value="zf-C3HC4_3"/>
    <property type="match status" value="1"/>
</dbReference>
<sequence length="426" mass="47571">MAVQAQYPSNALLPNCRNNNSRVMRSVFGGDNNRSFSISPLNCNQRSCFLDECSQRIHPPNNTPAAGDPGSNLLCTFDERGGGGGSHVQQPALLVNATLFNSNNYNEADNEIACTLLSSRKRPRELATADVAAVMNHRQQCHQQHQLLNQSRQPQQQQHQQQGLDISHYQNHHVAGRLPDVVMPRSTGVSTGLHLTFEDDRVNSTSLASTSGRENVSLPLLSIVGEEDLSAHIQQQSEEIKRLFKAQGQQVSQLLEEKRQWHSRALLAAIEESLSQFFQKKDLEIENVKRQNLQLAEYVKQLSLVAHHWEAKATTTEATVTALRSNLQQAQQAVAFSREQSKEGCGDSEADDAASSHHGDDPHAQTFKENRELHEQRTCRVCHYNDVSILLLPCRHLCLCKECEARLDACPLCRSLKNASVQVYMS</sequence>
<feature type="region of interest" description="Disordered" evidence="5">
    <location>
        <begin position="142"/>
        <end position="164"/>
    </location>
</feature>
<keyword evidence="8" id="KW-1185">Reference proteome</keyword>
<protein>
    <recommendedName>
        <fullName evidence="6">RING-type domain-containing protein</fullName>
    </recommendedName>
</protein>
<keyword evidence="3" id="KW-0862">Zinc</keyword>
<dbReference type="PANTHER" id="PTHR42647">
    <property type="entry name" value="SBP (S-RIBONUCLEASE BINDING PROTEIN) FAMILY PROTEIN"/>
    <property type="match status" value="1"/>
</dbReference>
<dbReference type="Proteomes" id="UP001497512">
    <property type="component" value="Chromosome 3"/>
</dbReference>
<evidence type="ECO:0000256" key="4">
    <source>
        <dbReference type="PROSITE-ProRule" id="PRU00175"/>
    </source>
</evidence>
<proteinExistence type="predicted"/>
<accession>A0ABP0UGC9</accession>
<evidence type="ECO:0000313" key="7">
    <source>
        <dbReference type="EMBL" id="CAK9220214.1"/>
    </source>
</evidence>
<dbReference type="PANTHER" id="PTHR42647:SF72">
    <property type="entry name" value="EF-HAND CALCIUM-BINDING DOMAIN-CONTAINING PROTEIN 4A"/>
    <property type="match status" value="1"/>
</dbReference>
<dbReference type="EMBL" id="OZ019895">
    <property type="protein sequence ID" value="CAK9220214.1"/>
    <property type="molecule type" value="Genomic_DNA"/>
</dbReference>
<reference evidence="7" key="1">
    <citation type="submission" date="2024-02" db="EMBL/GenBank/DDBJ databases">
        <authorList>
            <consortium name="ELIXIR-Norway"/>
            <consortium name="Elixir Norway"/>
        </authorList>
    </citation>
    <scope>NUCLEOTIDE SEQUENCE</scope>
</reference>
<dbReference type="InterPro" id="IPR001841">
    <property type="entry name" value="Znf_RING"/>
</dbReference>
<keyword evidence="2 4" id="KW-0863">Zinc-finger</keyword>
<evidence type="ECO:0000256" key="3">
    <source>
        <dbReference type="ARBA" id="ARBA00022833"/>
    </source>
</evidence>
<feature type="region of interest" description="Disordered" evidence="5">
    <location>
        <begin position="343"/>
        <end position="364"/>
    </location>
</feature>
<dbReference type="Gene3D" id="3.30.40.10">
    <property type="entry name" value="Zinc/RING finger domain, C3HC4 (zinc finger)"/>
    <property type="match status" value="1"/>
</dbReference>
<evidence type="ECO:0000256" key="1">
    <source>
        <dbReference type="ARBA" id="ARBA00022723"/>
    </source>
</evidence>
<name>A0ABP0UGC9_9BRYO</name>
<gene>
    <name evidence="7" type="ORF">CSSPTR1EN2_LOCUS15283</name>
</gene>
<dbReference type="PROSITE" id="PS50089">
    <property type="entry name" value="ZF_RING_2"/>
    <property type="match status" value="1"/>
</dbReference>
<keyword evidence="1" id="KW-0479">Metal-binding</keyword>
<evidence type="ECO:0000259" key="6">
    <source>
        <dbReference type="PROSITE" id="PS50089"/>
    </source>
</evidence>
<evidence type="ECO:0000256" key="5">
    <source>
        <dbReference type="SAM" id="MobiDB-lite"/>
    </source>
</evidence>
<feature type="compositionally biased region" description="Basic and acidic residues" evidence="5">
    <location>
        <begin position="354"/>
        <end position="364"/>
    </location>
</feature>